<dbReference type="SUPFAM" id="SSF46785">
    <property type="entry name" value="Winged helix' DNA-binding domain"/>
    <property type="match status" value="1"/>
</dbReference>
<dbReference type="Pfam" id="PF00392">
    <property type="entry name" value="GntR"/>
    <property type="match status" value="1"/>
</dbReference>
<sequence length="248" mass="28144">MASDRGKGGLKVIYKFIAEQIRSRINSAEFRVGEVLPAEKHLAKEFSVSRMTVRKALEMLVAEGLLDRRHGSGTYILQKDVQHESHALNSFAEHMRLIGRTTTNDVVDFRIIPAPPAIARQLRLRTDEKIYFARRIRYVDGKSCMLEDSYLPVAPFPELSVKHLQGSKFAYIEDEKHIEIAGCYEVFSPILADVSVARLLSVSEGAPLLQMTSLSQSVEGAYLDFSIMIYNVHDYQVSFYMQRNKLSL</sequence>
<accession>Q6D639</accession>
<dbReference type="Gene3D" id="3.40.1410.10">
    <property type="entry name" value="Chorismate lyase-like"/>
    <property type="match status" value="1"/>
</dbReference>
<evidence type="ECO:0000313" key="6">
    <source>
        <dbReference type="Proteomes" id="UP000007966"/>
    </source>
</evidence>
<keyword evidence="3" id="KW-0804">Transcription</keyword>
<dbReference type="STRING" id="218491.ECA1849"/>
<dbReference type="SMART" id="SM00345">
    <property type="entry name" value="HTH_GNTR"/>
    <property type="match status" value="1"/>
</dbReference>
<dbReference type="AlphaFoldDB" id="Q6D639"/>
<dbReference type="eggNOG" id="COG2188">
    <property type="taxonomic scope" value="Bacteria"/>
</dbReference>
<dbReference type="Proteomes" id="UP000007966">
    <property type="component" value="Chromosome"/>
</dbReference>
<dbReference type="SMART" id="SM00866">
    <property type="entry name" value="UTRA"/>
    <property type="match status" value="1"/>
</dbReference>
<dbReference type="InterPro" id="IPR036388">
    <property type="entry name" value="WH-like_DNA-bd_sf"/>
</dbReference>
<dbReference type="PANTHER" id="PTHR44846:SF1">
    <property type="entry name" value="MANNOSYL-D-GLYCERATE TRANSPORT_METABOLISM SYSTEM REPRESSOR MNGR-RELATED"/>
    <property type="match status" value="1"/>
</dbReference>
<dbReference type="SUPFAM" id="SSF64288">
    <property type="entry name" value="Chorismate lyase-like"/>
    <property type="match status" value="1"/>
</dbReference>
<dbReference type="InterPro" id="IPR011663">
    <property type="entry name" value="UTRA"/>
</dbReference>
<dbReference type="PROSITE" id="PS50949">
    <property type="entry name" value="HTH_GNTR"/>
    <property type="match status" value="1"/>
</dbReference>
<dbReference type="PRINTS" id="PR00035">
    <property type="entry name" value="HTHGNTR"/>
</dbReference>
<gene>
    <name evidence="5" type="ordered locus">ECA1849</name>
</gene>
<organism evidence="5 6">
    <name type="scientific">Pectobacterium atrosepticum (strain SCRI 1043 / ATCC BAA-672)</name>
    <name type="common">Erwinia carotovora subsp. atroseptica</name>
    <dbReference type="NCBI Taxonomy" id="218491"/>
    <lineage>
        <taxon>Bacteria</taxon>
        <taxon>Pseudomonadati</taxon>
        <taxon>Pseudomonadota</taxon>
        <taxon>Gammaproteobacteria</taxon>
        <taxon>Enterobacterales</taxon>
        <taxon>Pectobacteriaceae</taxon>
        <taxon>Pectobacterium</taxon>
    </lineage>
</organism>
<dbReference type="GO" id="GO:0045892">
    <property type="term" value="P:negative regulation of DNA-templated transcription"/>
    <property type="evidence" value="ECO:0007669"/>
    <property type="project" value="TreeGrafter"/>
</dbReference>
<dbReference type="EMBL" id="BX950851">
    <property type="protein sequence ID" value="CAG74752.1"/>
    <property type="molecule type" value="Genomic_DNA"/>
</dbReference>
<dbReference type="InterPro" id="IPR028978">
    <property type="entry name" value="Chorismate_lyase_/UTRA_dom_sf"/>
</dbReference>
<evidence type="ECO:0000259" key="4">
    <source>
        <dbReference type="PROSITE" id="PS50949"/>
    </source>
</evidence>
<evidence type="ECO:0000256" key="3">
    <source>
        <dbReference type="ARBA" id="ARBA00023163"/>
    </source>
</evidence>
<dbReference type="KEGG" id="eca:ECA1849"/>
<dbReference type="InterPro" id="IPR000524">
    <property type="entry name" value="Tscrpt_reg_HTH_GntR"/>
</dbReference>
<evidence type="ECO:0000256" key="2">
    <source>
        <dbReference type="ARBA" id="ARBA00023125"/>
    </source>
</evidence>
<dbReference type="GO" id="GO:0003677">
    <property type="term" value="F:DNA binding"/>
    <property type="evidence" value="ECO:0007669"/>
    <property type="project" value="UniProtKB-KW"/>
</dbReference>
<dbReference type="CDD" id="cd07377">
    <property type="entry name" value="WHTH_GntR"/>
    <property type="match status" value="1"/>
</dbReference>
<dbReference type="Gene3D" id="1.10.10.10">
    <property type="entry name" value="Winged helix-like DNA-binding domain superfamily/Winged helix DNA-binding domain"/>
    <property type="match status" value="1"/>
</dbReference>
<dbReference type="InterPro" id="IPR050679">
    <property type="entry name" value="Bact_HTH_transcr_reg"/>
</dbReference>
<dbReference type="InterPro" id="IPR036390">
    <property type="entry name" value="WH_DNA-bd_sf"/>
</dbReference>
<protein>
    <submittedName>
        <fullName evidence="5">GntR-family transcriptional regulator</fullName>
    </submittedName>
</protein>
<name>Q6D639_PECAS</name>
<dbReference type="HOGENOM" id="CLU_063236_5_0_6"/>
<reference evidence="5" key="1">
    <citation type="submission" date="2004-02" db="EMBL/GenBank/DDBJ databases">
        <title>The genome sequence of the enterobacterial phytopathogen Erwinia carotovora subsp. atroseptica SCRI1043 and functional genomic identification of novel virulence factors.</title>
        <authorList>
            <person name="Bell K.S."/>
            <person name="Sebaihia M."/>
            <person name="Pritchard L."/>
            <person name="Holden M."/>
            <person name="Hyman L.J."/>
            <person name="Holeva M.C."/>
            <person name="Thomson N.R."/>
            <person name="Bentley S.D."/>
            <person name="Churcher C."/>
            <person name="Mungall K."/>
            <person name="Atkin R."/>
            <person name="Bason N."/>
            <person name="Brooks K."/>
            <person name="Chillingworth T."/>
            <person name="Clark K."/>
            <person name="Doggett J."/>
            <person name="Fraser A."/>
            <person name="Hance Z."/>
            <person name="Hauser H."/>
            <person name="Jagels K."/>
            <person name="Moule S."/>
            <person name="Norbertczak H."/>
            <person name="Ormond D."/>
            <person name="Price C."/>
            <person name="Quail M.A."/>
            <person name="Sanders M."/>
            <person name="Walker D."/>
            <person name="Whitehead S."/>
            <person name="Salmond G.P.C."/>
            <person name="Birch P.R.J."/>
            <person name="Barrell B.G."/>
            <person name="Parkhill J."/>
            <person name="Toth I.K."/>
        </authorList>
    </citation>
    <scope>NUCLEOTIDE SEQUENCE</scope>
    <source>
        <strain evidence="5">SCRI1043</strain>
    </source>
</reference>
<evidence type="ECO:0000256" key="1">
    <source>
        <dbReference type="ARBA" id="ARBA00023015"/>
    </source>
</evidence>
<dbReference type="Pfam" id="PF07702">
    <property type="entry name" value="UTRA"/>
    <property type="match status" value="1"/>
</dbReference>
<dbReference type="PANTHER" id="PTHR44846">
    <property type="entry name" value="MANNOSYL-D-GLYCERATE TRANSPORT/METABOLISM SYSTEM REPRESSOR MNGR-RELATED"/>
    <property type="match status" value="1"/>
</dbReference>
<keyword evidence="2" id="KW-0238">DNA-binding</keyword>
<evidence type="ECO:0000313" key="5">
    <source>
        <dbReference type="EMBL" id="CAG74752.1"/>
    </source>
</evidence>
<keyword evidence="6" id="KW-1185">Reference proteome</keyword>
<dbReference type="GO" id="GO:0003700">
    <property type="term" value="F:DNA-binding transcription factor activity"/>
    <property type="evidence" value="ECO:0007669"/>
    <property type="project" value="InterPro"/>
</dbReference>
<proteinExistence type="predicted"/>
<feature type="domain" description="HTH gntR-type" evidence="4">
    <location>
        <begin position="11"/>
        <end position="79"/>
    </location>
</feature>
<dbReference type="FunFam" id="1.10.10.10:FF:000079">
    <property type="entry name" value="GntR family transcriptional regulator"/>
    <property type="match status" value="1"/>
</dbReference>
<keyword evidence="1" id="KW-0805">Transcription regulation</keyword>